<name>A0A8H4Q0B5_9HYPO</name>
<feature type="compositionally biased region" description="Basic residues" evidence="1">
    <location>
        <begin position="314"/>
        <end position="336"/>
    </location>
</feature>
<gene>
    <name evidence="2" type="ORF">G6O67_000953</name>
</gene>
<feature type="compositionally biased region" description="Low complexity" evidence="1">
    <location>
        <begin position="297"/>
        <end position="306"/>
    </location>
</feature>
<reference evidence="2 3" key="1">
    <citation type="journal article" date="2020" name="Genome Biol. Evol.">
        <title>A new high-quality draft genome assembly of the Chinese cordyceps Ophiocordyceps sinensis.</title>
        <authorList>
            <person name="Shu R."/>
            <person name="Zhang J."/>
            <person name="Meng Q."/>
            <person name="Zhang H."/>
            <person name="Zhou G."/>
            <person name="Li M."/>
            <person name="Wu P."/>
            <person name="Zhao Y."/>
            <person name="Chen C."/>
            <person name="Qin Q."/>
        </authorList>
    </citation>
    <scope>NUCLEOTIDE SEQUENCE [LARGE SCALE GENOMIC DNA]</scope>
    <source>
        <strain evidence="2 3">IOZ07</strain>
    </source>
</reference>
<feature type="compositionally biased region" description="Basic residues" evidence="1">
    <location>
        <begin position="38"/>
        <end position="55"/>
    </location>
</feature>
<feature type="region of interest" description="Disordered" evidence="1">
    <location>
        <begin position="190"/>
        <end position="342"/>
    </location>
</feature>
<accession>A0A8H4Q0B5</accession>
<feature type="compositionally biased region" description="Low complexity" evidence="1">
    <location>
        <begin position="190"/>
        <end position="206"/>
    </location>
</feature>
<feature type="compositionally biased region" description="Low complexity" evidence="1">
    <location>
        <begin position="227"/>
        <end position="256"/>
    </location>
</feature>
<comment type="caution">
    <text evidence="2">The sequence shown here is derived from an EMBL/GenBank/DDBJ whole genome shotgun (WGS) entry which is preliminary data.</text>
</comment>
<organism evidence="2 3">
    <name type="scientific">Ophiocordyceps sinensis</name>
    <dbReference type="NCBI Taxonomy" id="72228"/>
    <lineage>
        <taxon>Eukaryota</taxon>
        <taxon>Fungi</taxon>
        <taxon>Dikarya</taxon>
        <taxon>Ascomycota</taxon>
        <taxon>Pezizomycotina</taxon>
        <taxon>Sordariomycetes</taxon>
        <taxon>Hypocreomycetidae</taxon>
        <taxon>Hypocreales</taxon>
        <taxon>Ophiocordycipitaceae</taxon>
        <taxon>Ophiocordyceps</taxon>
    </lineage>
</organism>
<dbReference type="EMBL" id="JAAVMX010000001">
    <property type="protein sequence ID" value="KAF4513712.1"/>
    <property type="molecule type" value="Genomic_DNA"/>
</dbReference>
<feature type="region of interest" description="Disordered" evidence="1">
    <location>
        <begin position="21"/>
        <end position="67"/>
    </location>
</feature>
<protein>
    <submittedName>
        <fullName evidence="2">Uncharacterized protein</fullName>
    </submittedName>
</protein>
<evidence type="ECO:0000313" key="2">
    <source>
        <dbReference type="EMBL" id="KAF4513712.1"/>
    </source>
</evidence>
<proteinExistence type="predicted"/>
<evidence type="ECO:0000256" key="1">
    <source>
        <dbReference type="SAM" id="MobiDB-lite"/>
    </source>
</evidence>
<dbReference type="AlphaFoldDB" id="A0A8H4Q0B5"/>
<sequence>MAFPAELDSRFLLARLYGDDSINGRQVPRPQPGDARRGPKQRHPGRRHHRRHHQPRPGPGATLPSFPPRPPLYDSVWGLIPDFLRAKIARWAADDKQGDIAEAITEFVKTALGLLPIPVPSFFLNGRRQPGGAAVVPQGRCSGNHSRQVPSLEAHHALADAWHRLRLDRPNTHYVMRDLDRKILLSAGLPAQASARPSQARSASRAGLRVSSRAAPARVPGPSCVRASPSPAAAAADDAASSTTDDDPLTASALASGGQPDNNEGGPGPQALLHRRRPPTAASRCTWPRSWPPRAGPTPLATGTPTSSAWPCWRRSKGRQGQFHHQRHHHHHHGPRTTRPDKAGIADLIYPTVHDPPQAVALLCAPIPFWIPLPP</sequence>
<dbReference type="Proteomes" id="UP000557566">
    <property type="component" value="Unassembled WGS sequence"/>
</dbReference>
<evidence type="ECO:0000313" key="3">
    <source>
        <dbReference type="Proteomes" id="UP000557566"/>
    </source>
</evidence>
<keyword evidence="3" id="KW-1185">Reference proteome</keyword>